<comment type="caution">
    <text evidence="5">The sequence shown here is derived from an EMBL/GenBank/DDBJ whole genome shotgun (WGS) entry which is preliminary data.</text>
</comment>
<evidence type="ECO:0000259" key="4">
    <source>
        <dbReference type="PROSITE" id="PS52035"/>
    </source>
</evidence>
<dbReference type="GO" id="GO:0008270">
    <property type="term" value="F:zinc ion binding"/>
    <property type="evidence" value="ECO:0007669"/>
    <property type="project" value="InterPro"/>
</dbReference>
<gene>
    <name evidence="5" type="ORF">TSAR_013264</name>
</gene>
<dbReference type="AlphaFoldDB" id="A0A232EFB8"/>
<organism evidence="5 6">
    <name type="scientific">Trichomalopsis sarcophagae</name>
    <dbReference type="NCBI Taxonomy" id="543379"/>
    <lineage>
        <taxon>Eukaryota</taxon>
        <taxon>Metazoa</taxon>
        <taxon>Ecdysozoa</taxon>
        <taxon>Arthropoda</taxon>
        <taxon>Hexapoda</taxon>
        <taxon>Insecta</taxon>
        <taxon>Pterygota</taxon>
        <taxon>Neoptera</taxon>
        <taxon>Endopterygota</taxon>
        <taxon>Hymenoptera</taxon>
        <taxon>Apocrita</taxon>
        <taxon>Proctotrupomorpha</taxon>
        <taxon>Chalcidoidea</taxon>
        <taxon>Pteromalidae</taxon>
        <taxon>Pteromalinae</taxon>
        <taxon>Trichomalopsis</taxon>
    </lineage>
</organism>
<proteinExistence type="inferred from homology"/>
<comment type="cofactor">
    <cofactor evidence="1">
        <name>Zn(2+)</name>
        <dbReference type="ChEBI" id="CHEBI:29105"/>
    </cofactor>
</comment>
<dbReference type="Gene3D" id="3.40.630.10">
    <property type="entry name" value="Zn peptidases"/>
    <property type="match status" value="1"/>
</dbReference>
<accession>A0A232EFB8</accession>
<keyword evidence="6" id="KW-1185">Reference proteome</keyword>
<reference evidence="5 6" key="1">
    <citation type="journal article" date="2017" name="Curr. Biol.">
        <title>The Evolution of Venom by Co-option of Single-Copy Genes.</title>
        <authorList>
            <person name="Martinson E.O."/>
            <person name="Mrinalini"/>
            <person name="Kelkar Y.D."/>
            <person name="Chang C.H."/>
            <person name="Werren J.H."/>
        </authorList>
    </citation>
    <scope>NUCLEOTIDE SEQUENCE [LARGE SCALE GENOMIC DNA]</scope>
    <source>
        <strain evidence="5 6">Alberta</strain>
        <tissue evidence="5">Whole body</tissue>
    </source>
</reference>
<dbReference type="EMBL" id="NNAY01005056">
    <property type="protein sequence ID" value="OXU17059.1"/>
    <property type="molecule type" value="Genomic_DNA"/>
</dbReference>
<name>A0A232EFB8_9HYME</name>
<dbReference type="PROSITE" id="PS52035">
    <property type="entry name" value="PEPTIDASE_M14"/>
    <property type="match status" value="1"/>
</dbReference>
<dbReference type="SUPFAM" id="SSF53187">
    <property type="entry name" value="Zn-dependent exopeptidases"/>
    <property type="match status" value="1"/>
</dbReference>
<dbReference type="PANTHER" id="PTHR11705">
    <property type="entry name" value="PROTEASE FAMILY M14 CARBOXYPEPTIDASE A,B"/>
    <property type="match status" value="1"/>
</dbReference>
<evidence type="ECO:0000256" key="2">
    <source>
        <dbReference type="ARBA" id="ARBA00005988"/>
    </source>
</evidence>
<evidence type="ECO:0000256" key="1">
    <source>
        <dbReference type="ARBA" id="ARBA00001947"/>
    </source>
</evidence>
<protein>
    <recommendedName>
        <fullName evidence="4">Peptidase M14 domain-containing protein</fullName>
    </recommendedName>
</protein>
<evidence type="ECO:0000256" key="3">
    <source>
        <dbReference type="PROSITE-ProRule" id="PRU01379"/>
    </source>
</evidence>
<dbReference type="Pfam" id="PF00246">
    <property type="entry name" value="Peptidase_M14"/>
    <property type="match status" value="1"/>
</dbReference>
<dbReference type="InterPro" id="IPR000834">
    <property type="entry name" value="Peptidase_M14"/>
</dbReference>
<feature type="domain" description="Peptidase M14" evidence="4">
    <location>
        <begin position="1"/>
        <end position="126"/>
    </location>
</feature>
<comment type="caution">
    <text evidence="3">Lacks conserved residue(s) required for the propagation of feature annotation.</text>
</comment>
<dbReference type="PANTHER" id="PTHR11705:SF153">
    <property type="entry name" value="ZINC CARBOXYPEPTIDASE A 1-LIKE PROTEIN"/>
    <property type="match status" value="1"/>
</dbReference>
<dbReference type="GO" id="GO:0005615">
    <property type="term" value="C:extracellular space"/>
    <property type="evidence" value="ECO:0007669"/>
    <property type="project" value="TreeGrafter"/>
</dbReference>
<dbReference type="GO" id="GO:0006508">
    <property type="term" value="P:proteolysis"/>
    <property type="evidence" value="ECO:0007669"/>
    <property type="project" value="InterPro"/>
</dbReference>
<evidence type="ECO:0000313" key="6">
    <source>
        <dbReference type="Proteomes" id="UP000215335"/>
    </source>
</evidence>
<dbReference type="Proteomes" id="UP000215335">
    <property type="component" value="Unassembled WGS sequence"/>
</dbReference>
<evidence type="ECO:0000313" key="5">
    <source>
        <dbReference type="EMBL" id="OXU17059.1"/>
    </source>
</evidence>
<dbReference type="STRING" id="543379.A0A232EFB8"/>
<dbReference type="GO" id="GO:0004181">
    <property type="term" value="F:metallocarboxypeptidase activity"/>
    <property type="evidence" value="ECO:0007669"/>
    <property type="project" value="InterPro"/>
</dbReference>
<comment type="similarity">
    <text evidence="2 3">Belongs to the peptidase M14 family.</text>
</comment>
<sequence length="126" mass="14256">MFNLSLSYRIECGRKLDHNLQDQAVLVQTLKETAQLIMVPYAYTKVRLDNYNEMYSIVIKAAETISKRYGSKYTPGSLAETMYPVSGVSVDWAKAVLKSPLAFAYQLRDRGDFVMLLPPEQIIPTG</sequence>